<reference evidence="2" key="1">
    <citation type="journal article" date="2014" name="Science">
        <title>Ancient hybridizations among the ancestral genomes of bread wheat.</title>
        <authorList>
            <consortium name="International Wheat Genome Sequencing Consortium,"/>
            <person name="Marcussen T."/>
            <person name="Sandve S.R."/>
            <person name="Heier L."/>
            <person name="Spannagl M."/>
            <person name="Pfeifer M."/>
            <person name="Jakobsen K.S."/>
            <person name="Wulff B.B."/>
            <person name="Steuernagel B."/>
            <person name="Mayer K.F."/>
            <person name="Olsen O.A."/>
        </authorList>
    </citation>
    <scope>NUCLEOTIDE SEQUENCE [LARGE SCALE GENOMIC DNA]</scope>
    <source>
        <strain evidence="2">cv. AL8/78</strain>
    </source>
</reference>
<reference evidence="2" key="2">
    <citation type="journal article" date="2017" name="Nat. Plants">
        <title>The Aegilops tauschii genome reveals multiple impacts of transposons.</title>
        <authorList>
            <person name="Zhao G."/>
            <person name="Zou C."/>
            <person name="Li K."/>
            <person name="Wang K."/>
            <person name="Li T."/>
            <person name="Gao L."/>
            <person name="Zhang X."/>
            <person name="Wang H."/>
            <person name="Yang Z."/>
            <person name="Liu X."/>
            <person name="Jiang W."/>
            <person name="Mao L."/>
            <person name="Kong X."/>
            <person name="Jiao Y."/>
            <person name="Jia J."/>
        </authorList>
    </citation>
    <scope>NUCLEOTIDE SEQUENCE [LARGE SCALE GENOMIC DNA]</scope>
    <source>
        <strain evidence="2">cv. AL8/78</strain>
    </source>
</reference>
<keyword evidence="2" id="KW-1185">Reference proteome</keyword>
<dbReference type="PANTHER" id="PTHR11654">
    <property type="entry name" value="OLIGOPEPTIDE TRANSPORTER-RELATED"/>
    <property type="match status" value="1"/>
</dbReference>
<dbReference type="Gene3D" id="1.20.1250.20">
    <property type="entry name" value="MFS general substrate transporter like domains"/>
    <property type="match status" value="1"/>
</dbReference>
<reference evidence="1" key="5">
    <citation type="journal article" date="2021" name="G3 (Bethesda)">
        <title>Aegilops tauschii genome assembly Aet v5.0 features greater sequence contiguity and improved annotation.</title>
        <authorList>
            <person name="Wang L."/>
            <person name="Zhu T."/>
            <person name="Rodriguez J.C."/>
            <person name="Deal K.R."/>
            <person name="Dubcovsky J."/>
            <person name="McGuire P.E."/>
            <person name="Lux T."/>
            <person name="Spannagl M."/>
            <person name="Mayer K.F.X."/>
            <person name="Baldrich P."/>
            <person name="Meyers B.C."/>
            <person name="Huo N."/>
            <person name="Gu Y.Q."/>
            <person name="Zhou H."/>
            <person name="Devos K.M."/>
            <person name="Bennetzen J.L."/>
            <person name="Unver T."/>
            <person name="Budak H."/>
            <person name="Gulick P.J."/>
            <person name="Galiba G."/>
            <person name="Kalapos B."/>
            <person name="Nelson D.R."/>
            <person name="Li P."/>
            <person name="You F.M."/>
            <person name="Luo M.C."/>
            <person name="Dvorak J."/>
        </authorList>
    </citation>
    <scope>NUCLEOTIDE SEQUENCE [LARGE SCALE GENOMIC DNA]</scope>
    <source>
        <strain evidence="1">cv. AL8/78</strain>
    </source>
</reference>
<name>A0A453G9R2_AEGTS</name>
<organism evidence="1 2">
    <name type="scientific">Aegilops tauschii subsp. strangulata</name>
    <name type="common">Goatgrass</name>
    <dbReference type="NCBI Taxonomy" id="200361"/>
    <lineage>
        <taxon>Eukaryota</taxon>
        <taxon>Viridiplantae</taxon>
        <taxon>Streptophyta</taxon>
        <taxon>Embryophyta</taxon>
        <taxon>Tracheophyta</taxon>
        <taxon>Spermatophyta</taxon>
        <taxon>Magnoliopsida</taxon>
        <taxon>Liliopsida</taxon>
        <taxon>Poales</taxon>
        <taxon>Poaceae</taxon>
        <taxon>BOP clade</taxon>
        <taxon>Pooideae</taxon>
        <taxon>Triticodae</taxon>
        <taxon>Triticeae</taxon>
        <taxon>Triticinae</taxon>
        <taxon>Aegilops</taxon>
    </lineage>
</organism>
<dbReference type="AlphaFoldDB" id="A0A453G9R2"/>
<reference evidence="1" key="3">
    <citation type="journal article" date="2017" name="Nature">
        <title>Genome sequence of the progenitor of the wheat D genome Aegilops tauschii.</title>
        <authorList>
            <person name="Luo M.C."/>
            <person name="Gu Y.Q."/>
            <person name="Puiu D."/>
            <person name="Wang H."/>
            <person name="Twardziok S.O."/>
            <person name="Deal K.R."/>
            <person name="Huo N."/>
            <person name="Zhu T."/>
            <person name="Wang L."/>
            <person name="Wang Y."/>
            <person name="McGuire P.E."/>
            <person name="Liu S."/>
            <person name="Long H."/>
            <person name="Ramasamy R.K."/>
            <person name="Rodriguez J.C."/>
            <person name="Van S.L."/>
            <person name="Yuan L."/>
            <person name="Wang Z."/>
            <person name="Xia Z."/>
            <person name="Xiao L."/>
            <person name="Anderson O.D."/>
            <person name="Ouyang S."/>
            <person name="Liang Y."/>
            <person name="Zimin A.V."/>
            <person name="Pertea G."/>
            <person name="Qi P."/>
            <person name="Bennetzen J.L."/>
            <person name="Dai X."/>
            <person name="Dawson M.W."/>
            <person name="Muller H.G."/>
            <person name="Kugler K."/>
            <person name="Rivarola-Duarte L."/>
            <person name="Spannagl M."/>
            <person name="Mayer K.F.X."/>
            <person name="Lu F.H."/>
            <person name="Bevan M.W."/>
            <person name="Leroy P."/>
            <person name="Li P."/>
            <person name="You F.M."/>
            <person name="Sun Q."/>
            <person name="Liu Z."/>
            <person name="Lyons E."/>
            <person name="Wicker T."/>
            <person name="Salzberg S.L."/>
            <person name="Devos K.M."/>
            <person name="Dvorak J."/>
        </authorList>
    </citation>
    <scope>NUCLEOTIDE SEQUENCE [LARGE SCALE GENOMIC DNA]</scope>
    <source>
        <strain evidence="1">cv. AL8/78</strain>
    </source>
</reference>
<accession>A0A453G9R2</accession>
<proteinExistence type="predicted"/>
<protein>
    <submittedName>
        <fullName evidence="1">Uncharacterized protein</fullName>
    </submittedName>
</protein>
<dbReference type="InterPro" id="IPR036259">
    <property type="entry name" value="MFS_trans_sf"/>
</dbReference>
<dbReference type="Gramene" id="AET3Gv20933800.5">
    <property type="protein sequence ID" value="AET3Gv20933800.5"/>
    <property type="gene ID" value="AET3Gv20933800"/>
</dbReference>
<dbReference type="Proteomes" id="UP000015105">
    <property type="component" value="Chromosome 3D"/>
</dbReference>
<reference evidence="1" key="4">
    <citation type="submission" date="2019-03" db="UniProtKB">
        <authorList>
            <consortium name="EnsemblPlants"/>
        </authorList>
    </citation>
    <scope>IDENTIFICATION</scope>
</reference>
<sequence>GGRRRQPLGWRCMPFIIAATETFEKVGSVGVAANLTVYLVKRYNIGRLAAANITNIFYGTLNFAPLLGAFISDAYLGRFRTLAYGS</sequence>
<dbReference type="EnsemblPlants" id="AET3Gv20933800.5">
    <property type="protein sequence ID" value="AET3Gv20933800.5"/>
    <property type="gene ID" value="AET3Gv20933800"/>
</dbReference>
<evidence type="ECO:0000313" key="1">
    <source>
        <dbReference type="EnsemblPlants" id="AET3Gv20933800.5"/>
    </source>
</evidence>
<evidence type="ECO:0000313" key="2">
    <source>
        <dbReference type="Proteomes" id="UP000015105"/>
    </source>
</evidence>